<evidence type="ECO:0000313" key="5">
    <source>
        <dbReference type="Proteomes" id="UP000601435"/>
    </source>
</evidence>
<sequence>CAVVVLEVLLVGKSLWLLVQKRKSLRDFACRCRYFVSWWSHDQSKFSREEQRVINSRVRQARAVLAASVNNYFIVLWLLVCVLAQVSIFRGVSRFMSAQFTWHNVISLAFFSASFFVPSLLRPSTLDVWYVCVMIIVTSLLAPTITSPAQSLLVVVVSSALVRIPALLGCTRPWLVLSCEIGLAVVSRMRATDDADNSFESNADVGAAQTTLWSLLLVSAAALAVQRSLQNREAQALLISNTTTELSAATSLLELTCDAVVELDGDLQLTAPGADIASMLLKDPSLSLQGKCFTEFVATSDEAERAEQLLRGSDKGVHTRAFHTRLVDSCSSKFRTEVFHVSYSRLGGQTRHLLGLRDFTDQASLAGRRAVDSTVARGAFELEPHQGQGNGKDLHSLQSRSEAQVNRLEDTRHLVFVQIDMDSLQVVTASVRTPFFVGKPLDEIFGEAEMNFFQQVWQQVHVLDQRNELATKELTVTSLYLLWKSQEEVCVSGRIEVTKQSDGRLGFLFCFEEPDAERSAASTYAVTALEVMLLGKILWMAGQRRQSLMAFWRRCRSCTSWCSPDHSKFSQEEVRVIKSRVRQARAELAVSVNSYLLACWGFACLTVQVNMSLGSPRWMSPQFSWLCAIHLCFFGVGFLAPHVLRPGTLDMWYLCVVMLIALTISPMATTKVQSTQVAMASFAVVRVPAVLVCTRPWLVIVCEMSLAAITQVRALNGAYSAESYTSYESSQLNLGQTTLWSFMLVCLASIAVERSWHSREAQGLLISNATTELSAATSLLELTCDAVVELDGDLQLTAPGADIASLLLKDPSLSLQGKCFTEFVATSDEAERAEQLLRGSDQGVHTGAFHTRLVDSCSSKFRTEVFHVSYSRLAGQTRHLLGLRDFTDQASLAGRRAVDSTVARGAFELEPHEGQGNGKDLHSLQSRFEAQVNRLEDTQHLVFVQIDMDSLQVVTASVRTPFFAGKPLDEIFGEAEMNFFQQVWQQVQVLDQRNELATKELTVTSLYLQWGFKEVCVSGRIEVTKQSDGRLGFLFCFEEPDVERSAASTPRSQTRSRPSSRSSRRSTPRGHSMSSGLKRWRAENALSL</sequence>
<evidence type="ECO:0000256" key="3">
    <source>
        <dbReference type="SAM" id="SignalP"/>
    </source>
</evidence>
<evidence type="ECO:0000256" key="2">
    <source>
        <dbReference type="SAM" id="Phobius"/>
    </source>
</evidence>
<dbReference type="Proteomes" id="UP000601435">
    <property type="component" value="Unassembled WGS sequence"/>
</dbReference>
<feature type="transmembrane region" description="Helical" evidence="2">
    <location>
        <begin position="588"/>
        <end position="611"/>
    </location>
</feature>
<feature type="chain" id="PRO_5032413151" evidence="3">
    <location>
        <begin position="17"/>
        <end position="1088"/>
    </location>
</feature>
<feature type="transmembrane region" description="Helical" evidence="2">
    <location>
        <begin position="651"/>
        <end position="669"/>
    </location>
</feature>
<dbReference type="AlphaFoldDB" id="A0A812QUC2"/>
<dbReference type="OrthoDB" id="437609at2759"/>
<reference evidence="4" key="1">
    <citation type="submission" date="2021-02" db="EMBL/GenBank/DDBJ databases">
        <authorList>
            <person name="Dougan E. K."/>
            <person name="Rhodes N."/>
            <person name="Thang M."/>
            <person name="Chan C."/>
        </authorList>
    </citation>
    <scope>NUCLEOTIDE SEQUENCE</scope>
</reference>
<evidence type="ECO:0000313" key="4">
    <source>
        <dbReference type="EMBL" id="CAE7403890.1"/>
    </source>
</evidence>
<feature type="transmembrane region" description="Helical" evidence="2">
    <location>
        <begin position="72"/>
        <end position="89"/>
    </location>
</feature>
<organism evidence="4 5">
    <name type="scientific">Symbiodinium necroappetens</name>
    <dbReference type="NCBI Taxonomy" id="1628268"/>
    <lineage>
        <taxon>Eukaryota</taxon>
        <taxon>Sar</taxon>
        <taxon>Alveolata</taxon>
        <taxon>Dinophyceae</taxon>
        <taxon>Suessiales</taxon>
        <taxon>Symbiodiniaceae</taxon>
        <taxon>Symbiodinium</taxon>
    </lineage>
</organism>
<name>A0A812QUC2_9DINO</name>
<evidence type="ECO:0000256" key="1">
    <source>
        <dbReference type="SAM" id="MobiDB-lite"/>
    </source>
</evidence>
<keyword evidence="5" id="KW-1185">Reference proteome</keyword>
<feature type="transmembrane region" description="Helical" evidence="2">
    <location>
        <begin position="623"/>
        <end position="644"/>
    </location>
</feature>
<feature type="transmembrane region" description="Helical" evidence="2">
    <location>
        <begin position="127"/>
        <end position="145"/>
    </location>
</feature>
<feature type="compositionally biased region" description="Low complexity" evidence="1">
    <location>
        <begin position="1045"/>
        <end position="1061"/>
    </location>
</feature>
<dbReference type="EMBL" id="CAJNJA010017583">
    <property type="protein sequence ID" value="CAE7403890.1"/>
    <property type="molecule type" value="Genomic_DNA"/>
</dbReference>
<keyword evidence="3" id="KW-0732">Signal</keyword>
<accession>A0A812QUC2</accession>
<protein>
    <submittedName>
        <fullName evidence="4">RsmI protein</fullName>
    </submittedName>
</protein>
<keyword evidence="2" id="KW-1133">Transmembrane helix</keyword>
<feature type="region of interest" description="Disordered" evidence="1">
    <location>
        <begin position="1045"/>
        <end position="1088"/>
    </location>
</feature>
<feature type="transmembrane region" description="Helical" evidence="2">
    <location>
        <begin position="101"/>
        <end position="121"/>
    </location>
</feature>
<feature type="signal peptide" evidence="3">
    <location>
        <begin position="1"/>
        <end position="16"/>
    </location>
</feature>
<feature type="non-terminal residue" evidence="4">
    <location>
        <position position="1088"/>
    </location>
</feature>
<proteinExistence type="predicted"/>
<keyword evidence="2" id="KW-0472">Membrane</keyword>
<comment type="caution">
    <text evidence="4">The sequence shown here is derived from an EMBL/GenBank/DDBJ whole genome shotgun (WGS) entry which is preliminary data.</text>
</comment>
<keyword evidence="2" id="KW-0812">Transmembrane</keyword>
<gene>
    <name evidence="4" type="primary">rsmI</name>
    <name evidence="4" type="ORF">SNEC2469_LOCUS11067</name>
</gene>